<dbReference type="GO" id="GO:0016987">
    <property type="term" value="F:sigma factor activity"/>
    <property type="evidence" value="ECO:0007669"/>
    <property type="project" value="InterPro"/>
</dbReference>
<dbReference type="InterPro" id="IPR013249">
    <property type="entry name" value="RNA_pol_sigma70_r4_t2"/>
</dbReference>
<reference evidence="2" key="1">
    <citation type="journal article" date="2015" name="Nature">
        <title>Complex archaea that bridge the gap between prokaryotes and eukaryotes.</title>
        <authorList>
            <person name="Spang A."/>
            <person name="Saw J.H."/>
            <person name="Jorgensen S.L."/>
            <person name="Zaremba-Niedzwiedzka K."/>
            <person name="Martijn J."/>
            <person name="Lind A.E."/>
            <person name="van Eijk R."/>
            <person name="Schleper C."/>
            <person name="Guy L."/>
            <person name="Ettema T.J."/>
        </authorList>
    </citation>
    <scope>NUCLEOTIDE SEQUENCE</scope>
</reference>
<name>A0A0F9DVL9_9ZZZZ</name>
<feature type="non-terminal residue" evidence="2">
    <location>
        <position position="1"/>
    </location>
</feature>
<proteinExistence type="predicted"/>
<dbReference type="GO" id="GO:0006352">
    <property type="term" value="P:DNA-templated transcription initiation"/>
    <property type="evidence" value="ECO:0007669"/>
    <property type="project" value="InterPro"/>
</dbReference>
<dbReference type="SUPFAM" id="SSF48295">
    <property type="entry name" value="TrpR-like"/>
    <property type="match status" value="1"/>
</dbReference>
<evidence type="ECO:0000259" key="1">
    <source>
        <dbReference type="Pfam" id="PF08281"/>
    </source>
</evidence>
<sequence length="188" mass="22676">PRLRKKKKQKNLKKSNKILRLLIKLTDELKEEYSKEKEIIIKQLIRAIQEEYSIKRKEVLNLIRREINIPVAIFSKKLGALETITKYMKENLNMSYREIGKELERNERTIWTAYKKAKEKQKESLDIKKTDIFLPASIFKDKRLTTLESVIIYLKEKGLRYSEIAELLERDQRNIWTTYSRARKKMEQ</sequence>
<dbReference type="SUPFAM" id="SSF88659">
    <property type="entry name" value="Sigma3 and sigma4 domains of RNA polymerase sigma factors"/>
    <property type="match status" value="1"/>
</dbReference>
<protein>
    <recommendedName>
        <fullName evidence="1">RNA polymerase sigma factor 70 region 4 type 2 domain-containing protein</fullName>
    </recommendedName>
</protein>
<dbReference type="AlphaFoldDB" id="A0A0F9DVL9"/>
<dbReference type="InterPro" id="IPR010921">
    <property type="entry name" value="Trp_repressor/repl_initiator"/>
</dbReference>
<dbReference type="GO" id="GO:0043565">
    <property type="term" value="F:sequence-specific DNA binding"/>
    <property type="evidence" value="ECO:0007669"/>
    <property type="project" value="InterPro"/>
</dbReference>
<dbReference type="Gene3D" id="1.10.1750.10">
    <property type="match status" value="1"/>
</dbReference>
<dbReference type="EMBL" id="LAZR01037616">
    <property type="protein sequence ID" value="KKL21741.1"/>
    <property type="molecule type" value="Genomic_DNA"/>
</dbReference>
<feature type="domain" description="RNA polymerase sigma factor 70 region 4 type 2" evidence="1">
    <location>
        <begin position="143"/>
        <end position="186"/>
    </location>
</feature>
<dbReference type="InterPro" id="IPR013324">
    <property type="entry name" value="RNA_pol_sigma_r3/r4-like"/>
</dbReference>
<dbReference type="Pfam" id="PF08281">
    <property type="entry name" value="Sigma70_r4_2"/>
    <property type="match status" value="1"/>
</dbReference>
<gene>
    <name evidence="2" type="ORF">LCGC14_2442390</name>
</gene>
<organism evidence="2">
    <name type="scientific">marine sediment metagenome</name>
    <dbReference type="NCBI Taxonomy" id="412755"/>
    <lineage>
        <taxon>unclassified sequences</taxon>
        <taxon>metagenomes</taxon>
        <taxon>ecological metagenomes</taxon>
    </lineage>
</organism>
<comment type="caution">
    <text evidence="2">The sequence shown here is derived from an EMBL/GenBank/DDBJ whole genome shotgun (WGS) entry which is preliminary data.</text>
</comment>
<accession>A0A0F9DVL9</accession>
<evidence type="ECO:0000313" key="2">
    <source>
        <dbReference type="EMBL" id="KKL21741.1"/>
    </source>
</evidence>